<dbReference type="InterPro" id="IPR008991">
    <property type="entry name" value="Translation_prot_SH3-like_sf"/>
</dbReference>
<dbReference type="Proteomes" id="UP000001950">
    <property type="component" value="Chromosome 3"/>
</dbReference>
<dbReference type="GO" id="GO:0032543">
    <property type="term" value="P:mitochondrial translation"/>
    <property type="evidence" value="ECO:0007669"/>
    <property type="project" value="TreeGrafter"/>
</dbReference>
<dbReference type="VEuPathDB" id="PiroplasmaDB:TA03645"/>
<dbReference type="SMART" id="SM01382">
    <property type="entry name" value="Ribosomal_L2_C"/>
    <property type="match status" value="1"/>
</dbReference>
<evidence type="ECO:0000313" key="7">
    <source>
        <dbReference type="Proteomes" id="UP000001950"/>
    </source>
</evidence>
<dbReference type="InterPro" id="IPR014726">
    <property type="entry name" value="Ribosomal_uL2_dom3"/>
</dbReference>
<dbReference type="NCBIfam" id="TIGR01171">
    <property type="entry name" value="rplB_bact"/>
    <property type="match status" value="1"/>
</dbReference>
<dbReference type="Gene3D" id="2.40.50.140">
    <property type="entry name" value="Nucleic acid-binding proteins"/>
    <property type="match status" value="1"/>
</dbReference>
<sequence length="334" mass="38120">MFKYLSQRFFSSVYANLKRIRPEYVDFETNFPKVKIERQLLPVPYTQVRILFFYNEKNLRFLKNLETPQTLSNCRVVEQLSIRRVKFGGRNNTGRITTRHRGGGHVQRIRLIDFKRQRKDIFSTVLRIEYDPTRSAHVALIQYDDGVLSYILCAAGVLPGTRLLSSSNAPLLPGNSLPLRHIPVNSIVHNVEMRPGAGGQIARSGGVYCTVTEKDETFATLRLSSTELRKFPLDCWATIGQISNIKHNERILKKAGTRRNMGWRPVVRGIAMNANSHPHGGGNDKSGTKRPKCSIWGICKDGYKTRSKHKPLGFIIRRKLCGRLMKKYGITKRP</sequence>
<name>Q4UCG9_THEAN</name>
<dbReference type="FunCoup" id="Q4UCG9">
    <property type="interactions" value="64"/>
</dbReference>
<dbReference type="GO" id="GO:0005762">
    <property type="term" value="C:mitochondrial large ribosomal subunit"/>
    <property type="evidence" value="ECO:0007669"/>
    <property type="project" value="TreeGrafter"/>
</dbReference>
<dbReference type="InterPro" id="IPR012340">
    <property type="entry name" value="NA-bd_OB-fold"/>
</dbReference>
<evidence type="ECO:0000256" key="2">
    <source>
        <dbReference type="ARBA" id="ARBA00022980"/>
    </source>
</evidence>
<gene>
    <name evidence="6" type="ORF">TA03645</name>
</gene>
<dbReference type="FunFam" id="2.30.30.30:FF:000001">
    <property type="entry name" value="50S ribosomal protein L2"/>
    <property type="match status" value="1"/>
</dbReference>
<evidence type="ECO:0000256" key="1">
    <source>
        <dbReference type="ARBA" id="ARBA00005636"/>
    </source>
</evidence>
<feature type="domain" description="Large ribosomal subunit protein uL2 C-terminal" evidence="4">
    <location>
        <begin position="171"/>
        <end position="299"/>
    </location>
</feature>
<dbReference type="Pfam" id="PF03947">
    <property type="entry name" value="Ribosomal_L2_C"/>
    <property type="match status" value="1"/>
</dbReference>
<dbReference type="InterPro" id="IPR022669">
    <property type="entry name" value="Ribosomal_uL2_C"/>
</dbReference>
<dbReference type="KEGG" id="tan:TA03645"/>
<keyword evidence="3" id="KW-0687">Ribonucleoprotein</keyword>
<dbReference type="GO" id="GO:0003723">
    <property type="term" value="F:RNA binding"/>
    <property type="evidence" value="ECO:0007669"/>
    <property type="project" value="InterPro"/>
</dbReference>
<dbReference type="InParanoid" id="Q4UCG9"/>
<evidence type="ECO:0000259" key="5">
    <source>
        <dbReference type="SMART" id="SM01383"/>
    </source>
</evidence>
<evidence type="ECO:0000256" key="3">
    <source>
        <dbReference type="ARBA" id="ARBA00023274"/>
    </source>
</evidence>
<dbReference type="SUPFAM" id="SSF50104">
    <property type="entry name" value="Translation proteins SH3-like domain"/>
    <property type="match status" value="1"/>
</dbReference>
<dbReference type="EMBL" id="CR940352">
    <property type="protein sequence ID" value="CAI75482.1"/>
    <property type="molecule type" value="Genomic_DNA"/>
</dbReference>
<keyword evidence="2 6" id="KW-0689">Ribosomal protein</keyword>
<comment type="similarity">
    <text evidence="1">Belongs to the universal ribosomal protein uL2 family.</text>
</comment>
<dbReference type="InterPro" id="IPR022666">
    <property type="entry name" value="Ribosomal_uL2_RNA-bd_dom"/>
</dbReference>
<dbReference type="GeneID" id="3864861"/>
<reference evidence="6 7" key="1">
    <citation type="journal article" date="2005" name="Science">
        <title>Genome of the host-cell transforming parasite Theileria annulata compared with T. parva.</title>
        <authorList>
            <person name="Pain A."/>
            <person name="Renauld H."/>
            <person name="Berriman M."/>
            <person name="Murphy L."/>
            <person name="Yeats C.A."/>
            <person name="Weir W."/>
            <person name="Kerhornou A."/>
            <person name="Aslett M."/>
            <person name="Bishop R."/>
            <person name="Bouchier C."/>
            <person name="Cochet M."/>
            <person name="Coulson R.M.R."/>
            <person name="Cronin A."/>
            <person name="de Villiers E.P."/>
            <person name="Fraser A."/>
            <person name="Fosker N."/>
            <person name="Gardner M."/>
            <person name="Goble A."/>
            <person name="Griffiths-Jones S."/>
            <person name="Harris D.E."/>
            <person name="Katzer F."/>
            <person name="Larke N."/>
            <person name="Lord A."/>
            <person name="Maser P."/>
            <person name="McKellar S."/>
            <person name="Mooney P."/>
            <person name="Morton F."/>
            <person name="Nene V."/>
            <person name="O'Neil S."/>
            <person name="Price C."/>
            <person name="Quail M.A."/>
            <person name="Rabbinowitsch E."/>
            <person name="Rawlings N.D."/>
            <person name="Rutter S."/>
            <person name="Saunders D."/>
            <person name="Seeger K."/>
            <person name="Shah T."/>
            <person name="Squares R."/>
            <person name="Squares S."/>
            <person name="Tivey A."/>
            <person name="Walker A.R."/>
            <person name="Woodward J."/>
            <person name="Dobbelaere D.A.E."/>
            <person name="Langsley G."/>
            <person name="Rajandream M.A."/>
            <person name="McKeever D."/>
            <person name="Shiels B."/>
            <person name="Tait A."/>
            <person name="Barrell B.G."/>
            <person name="Hall N."/>
        </authorList>
    </citation>
    <scope>NUCLEOTIDE SEQUENCE [LARGE SCALE GENOMIC DNA]</scope>
    <source>
        <strain evidence="7">Ankara</strain>
    </source>
</reference>
<dbReference type="STRING" id="5874.Q4UCG9"/>
<feature type="domain" description="Large ribosomal subunit protein uL2 RNA-binding" evidence="5">
    <location>
        <begin position="89"/>
        <end position="165"/>
    </location>
</feature>
<dbReference type="SMART" id="SM01383">
    <property type="entry name" value="Ribosomal_L2"/>
    <property type="match status" value="1"/>
</dbReference>
<dbReference type="InterPro" id="IPR005880">
    <property type="entry name" value="Ribosomal_uL2_bac/org-type"/>
</dbReference>
<dbReference type="PANTHER" id="PTHR13691:SF5">
    <property type="entry name" value="LARGE RIBOSOMAL SUBUNIT PROTEIN UL2M"/>
    <property type="match status" value="1"/>
</dbReference>
<proteinExistence type="inferred from homology"/>
<dbReference type="GO" id="GO:0003735">
    <property type="term" value="F:structural constituent of ribosome"/>
    <property type="evidence" value="ECO:0007669"/>
    <property type="project" value="InterPro"/>
</dbReference>
<evidence type="ECO:0000259" key="4">
    <source>
        <dbReference type="SMART" id="SM01382"/>
    </source>
</evidence>
<protein>
    <submittedName>
        <fullName evidence="6">50S ribosomal protein L2, putative</fullName>
    </submittedName>
</protein>
<dbReference type="PANTHER" id="PTHR13691">
    <property type="entry name" value="RIBOSOMAL PROTEIN L2"/>
    <property type="match status" value="1"/>
</dbReference>
<dbReference type="RefSeq" id="XP_954958.1">
    <property type="nucleotide sequence ID" value="XM_949865.1"/>
</dbReference>
<evidence type="ECO:0000313" key="6">
    <source>
        <dbReference type="EMBL" id="CAI75482.1"/>
    </source>
</evidence>
<organism evidence="6 7">
    <name type="scientific">Theileria annulata</name>
    <dbReference type="NCBI Taxonomy" id="5874"/>
    <lineage>
        <taxon>Eukaryota</taxon>
        <taxon>Sar</taxon>
        <taxon>Alveolata</taxon>
        <taxon>Apicomplexa</taxon>
        <taxon>Aconoidasida</taxon>
        <taxon>Piroplasmida</taxon>
        <taxon>Theileriidae</taxon>
        <taxon>Theileria</taxon>
    </lineage>
</organism>
<dbReference type="SUPFAM" id="SSF50249">
    <property type="entry name" value="Nucleic acid-binding proteins"/>
    <property type="match status" value="1"/>
</dbReference>
<dbReference type="Pfam" id="PF00181">
    <property type="entry name" value="Ribosomal_L2_N"/>
    <property type="match status" value="1"/>
</dbReference>
<dbReference type="AlphaFoldDB" id="Q4UCG9"/>
<dbReference type="OMA" id="TAQRGNC"/>
<accession>Q4UCG9</accession>
<dbReference type="OrthoDB" id="1298661at2759"/>
<keyword evidence="7" id="KW-1185">Reference proteome</keyword>
<dbReference type="Gene3D" id="4.10.950.10">
    <property type="entry name" value="Ribosomal protein L2, domain 3"/>
    <property type="match status" value="1"/>
</dbReference>
<dbReference type="InterPro" id="IPR002171">
    <property type="entry name" value="Ribosomal_uL2"/>
</dbReference>
<dbReference type="GO" id="GO:0016740">
    <property type="term" value="F:transferase activity"/>
    <property type="evidence" value="ECO:0007669"/>
    <property type="project" value="InterPro"/>
</dbReference>
<dbReference type="FunFam" id="4.10.950.10:FF:000003">
    <property type="entry name" value="50S ribosomal protein L2"/>
    <property type="match status" value="1"/>
</dbReference>
<dbReference type="Gene3D" id="2.30.30.30">
    <property type="match status" value="1"/>
</dbReference>
<dbReference type="InterPro" id="IPR014722">
    <property type="entry name" value="Rib_uL2_dom2"/>
</dbReference>
<dbReference type="eggNOG" id="KOG0438">
    <property type="taxonomic scope" value="Eukaryota"/>
</dbReference>